<proteinExistence type="predicted"/>
<dbReference type="Proteomes" id="UP001145114">
    <property type="component" value="Unassembled WGS sequence"/>
</dbReference>
<gene>
    <name evidence="1" type="ORF">EV182_002837</name>
</gene>
<evidence type="ECO:0000313" key="1">
    <source>
        <dbReference type="EMBL" id="KAJ1674653.1"/>
    </source>
</evidence>
<keyword evidence="2" id="KW-1185">Reference proteome</keyword>
<comment type="caution">
    <text evidence="1">The sequence shown here is derived from an EMBL/GenBank/DDBJ whole genome shotgun (WGS) entry which is preliminary data.</text>
</comment>
<name>A0ACC1HDL1_9FUNG</name>
<dbReference type="EMBL" id="JAMZIH010005786">
    <property type="protein sequence ID" value="KAJ1674653.1"/>
    <property type="molecule type" value="Genomic_DNA"/>
</dbReference>
<organism evidence="1 2">
    <name type="scientific">Spiromyces aspiralis</name>
    <dbReference type="NCBI Taxonomy" id="68401"/>
    <lineage>
        <taxon>Eukaryota</taxon>
        <taxon>Fungi</taxon>
        <taxon>Fungi incertae sedis</taxon>
        <taxon>Zoopagomycota</taxon>
        <taxon>Kickxellomycotina</taxon>
        <taxon>Kickxellomycetes</taxon>
        <taxon>Kickxellales</taxon>
        <taxon>Kickxellaceae</taxon>
        <taxon>Spiromyces</taxon>
    </lineage>
</organism>
<reference evidence="1" key="1">
    <citation type="submission" date="2022-06" db="EMBL/GenBank/DDBJ databases">
        <title>Phylogenomic reconstructions and comparative analyses of Kickxellomycotina fungi.</title>
        <authorList>
            <person name="Reynolds N.K."/>
            <person name="Stajich J.E."/>
            <person name="Barry K."/>
            <person name="Grigoriev I.V."/>
            <person name="Crous P."/>
            <person name="Smith M.E."/>
        </authorList>
    </citation>
    <scope>NUCLEOTIDE SEQUENCE</scope>
    <source>
        <strain evidence="1">RSA 2271</strain>
    </source>
</reference>
<sequence length="116" mass="12991">MPTTGLSASSVDEIVKTFEDRLDKWLEDLPEESDQLDAFLEDITLRHCPFLVITPQSPISSTSCVAQLEDLNPPAGGQTKIERLIRALMSTEHYHGQIRSTKVYPTREAKYADVGE</sequence>
<protein>
    <submittedName>
        <fullName evidence="1">Uncharacterized protein</fullName>
    </submittedName>
</protein>
<accession>A0ACC1HDL1</accession>
<evidence type="ECO:0000313" key="2">
    <source>
        <dbReference type="Proteomes" id="UP001145114"/>
    </source>
</evidence>